<dbReference type="NCBIfam" id="TIGR00338">
    <property type="entry name" value="serB"/>
    <property type="match status" value="1"/>
</dbReference>
<dbReference type="SFLD" id="SFLDG01137">
    <property type="entry name" value="C1.6.1:_Phosphoserine_Phosphat"/>
    <property type="match status" value="1"/>
</dbReference>
<keyword evidence="9" id="KW-0718">Serine biosynthesis</keyword>
<accession>A0ABR4NWE1</accession>
<evidence type="ECO:0000256" key="9">
    <source>
        <dbReference type="ARBA" id="ARBA00023299"/>
    </source>
</evidence>
<dbReference type="PANTHER" id="PTHR43344">
    <property type="entry name" value="PHOSPHOSERINE PHOSPHATASE"/>
    <property type="match status" value="1"/>
</dbReference>
<evidence type="ECO:0000256" key="8">
    <source>
        <dbReference type="ARBA" id="ARBA00022842"/>
    </source>
</evidence>
<dbReference type="InterPro" id="IPR023214">
    <property type="entry name" value="HAD_sf"/>
</dbReference>
<comment type="pathway">
    <text evidence="2">Amino-acid biosynthesis; L-serine biosynthesis; L-serine from 3-phospho-D-glycerate: step 3/3.</text>
</comment>
<dbReference type="Gene3D" id="3.40.50.1000">
    <property type="entry name" value="HAD superfamily/HAD-like"/>
    <property type="match status" value="1"/>
</dbReference>
<dbReference type="EMBL" id="JBEVYD010000005">
    <property type="protein sequence ID" value="KAL3233052.1"/>
    <property type="molecule type" value="Genomic_DNA"/>
</dbReference>
<comment type="similarity">
    <text evidence="3">Belongs to the HAD-like hydrolase superfamily. SerB family.</text>
</comment>
<evidence type="ECO:0000313" key="12">
    <source>
        <dbReference type="Proteomes" id="UP001623330"/>
    </source>
</evidence>
<dbReference type="Proteomes" id="UP001623330">
    <property type="component" value="Unassembled WGS sequence"/>
</dbReference>
<evidence type="ECO:0000256" key="6">
    <source>
        <dbReference type="ARBA" id="ARBA00022723"/>
    </source>
</evidence>
<evidence type="ECO:0000256" key="2">
    <source>
        <dbReference type="ARBA" id="ARBA00005135"/>
    </source>
</evidence>
<gene>
    <name evidence="11" type="ORF">RNJ44_04968</name>
</gene>
<dbReference type="CDD" id="cd07500">
    <property type="entry name" value="HAD_PSP"/>
    <property type="match status" value="1"/>
</dbReference>
<evidence type="ECO:0000256" key="10">
    <source>
        <dbReference type="ARBA" id="ARBA00031693"/>
    </source>
</evidence>
<evidence type="ECO:0000256" key="1">
    <source>
        <dbReference type="ARBA" id="ARBA00001946"/>
    </source>
</evidence>
<organism evidence="11 12">
    <name type="scientific">Nakaseomyces bracarensis</name>
    <dbReference type="NCBI Taxonomy" id="273131"/>
    <lineage>
        <taxon>Eukaryota</taxon>
        <taxon>Fungi</taxon>
        <taxon>Dikarya</taxon>
        <taxon>Ascomycota</taxon>
        <taxon>Saccharomycotina</taxon>
        <taxon>Saccharomycetes</taxon>
        <taxon>Saccharomycetales</taxon>
        <taxon>Saccharomycetaceae</taxon>
        <taxon>Nakaseomyces</taxon>
    </lineage>
</organism>
<dbReference type="InterPro" id="IPR036412">
    <property type="entry name" value="HAD-like_sf"/>
</dbReference>
<dbReference type="PANTHER" id="PTHR43344:SF2">
    <property type="entry name" value="PHOSPHOSERINE PHOSPHATASE"/>
    <property type="match status" value="1"/>
</dbReference>
<keyword evidence="5" id="KW-0028">Amino-acid biosynthesis</keyword>
<dbReference type="SUPFAM" id="SSF56784">
    <property type="entry name" value="HAD-like"/>
    <property type="match status" value="1"/>
</dbReference>
<dbReference type="NCBIfam" id="TIGR01488">
    <property type="entry name" value="HAD-SF-IB"/>
    <property type="match status" value="1"/>
</dbReference>
<dbReference type="SFLD" id="SFLDS00003">
    <property type="entry name" value="Haloacid_Dehalogenase"/>
    <property type="match status" value="1"/>
</dbReference>
<evidence type="ECO:0000256" key="3">
    <source>
        <dbReference type="ARBA" id="ARBA00009184"/>
    </source>
</evidence>
<proteinExistence type="inferred from homology"/>
<evidence type="ECO:0000256" key="4">
    <source>
        <dbReference type="ARBA" id="ARBA00012640"/>
    </source>
</evidence>
<evidence type="ECO:0000256" key="5">
    <source>
        <dbReference type="ARBA" id="ARBA00022605"/>
    </source>
</evidence>
<comment type="caution">
    <text evidence="11">The sequence shown here is derived from an EMBL/GenBank/DDBJ whole genome shotgun (WGS) entry which is preliminary data.</text>
</comment>
<evidence type="ECO:0000313" key="11">
    <source>
        <dbReference type="EMBL" id="KAL3233052.1"/>
    </source>
</evidence>
<comment type="cofactor">
    <cofactor evidence="1">
        <name>Mg(2+)</name>
        <dbReference type="ChEBI" id="CHEBI:18420"/>
    </cofactor>
</comment>
<reference evidence="11 12" key="1">
    <citation type="submission" date="2024-05" db="EMBL/GenBank/DDBJ databases">
        <title>Long read based assembly of the Candida bracarensis genome reveals expanded adhesin content.</title>
        <authorList>
            <person name="Marcet-Houben M."/>
            <person name="Ksiezopolska E."/>
            <person name="Gabaldon T."/>
        </authorList>
    </citation>
    <scope>NUCLEOTIDE SEQUENCE [LARGE SCALE GENOMIC DNA]</scope>
    <source>
        <strain evidence="11 12">CBM6</strain>
    </source>
</reference>
<keyword evidence="12" id="KW-1185">Reference proteome</keyword>
<dbReference type="InterPro" id="IPR050582">
    <property type="entry name" value="HAD-like_SerB"/>
</dbReference>
<evidence type="ECO:0000256" key="7">
    <source>
        <dbReference type="ARBA" id="ARBA00022801"/>
    </source>
</evidence>
<keyword evidence="7" id="KW-0378">Hydrolase</keyword>
<protein>
    <recommendedName>
        <fullName evidence="4">phosphoserine phosphatase</fullName>
        <ecNumber evidence="4">3.1.3.3</ecNumber>
    </recommendedName>
    <alternativeName>
        <fullName evidence="10">O-phosphoserine phosphohydrolase</fullName>
    </alternativeName>
</protein>
<dbReference type="SFLD" id="SFLDF00029">
    <property type="entry name" value="phosphoserine_phosphatase"/>
    <property type="match status" value="1"/>
</dbReference>
<dbReference type="Pfam" id="PF00702">
    <property type="entry name" value="Hydrolase"/>
    <property type="match status" value="1"/>
</dbReference>
<keyword evidence="8" id="KW-0460">Magnesium</keyword>
<keyword evidence="6" id="KW-0479">Metal-binding</keyword>
<dbReference type="SFLD" id="SFLDG01136">
    <property type="entry name" value="C1.6:_Phosphoserine_Phosphatas"/>
    <property type="match status" value="1"/>
</dbReference>
<sequence>MPNYVLTAIAHGETLPIEPAELASDLSSKLGVTLIKHIPLSLRACDIYVNHPTLTVNEMRAQVPRDNMDIAVQHVDSELNRTPLKLCVFDMDSTLIYQEVIELIAAYAGVEPEVHAITERAMNNELDFQQSLRARVRLLRGLEIEQLYGEIKQKLRITKGVPELCATLREHGVKLAVLSGGFIQFAEFIRDQLHLDFARANLLETDEAGKLTGEVVGDIVDGECKAATVRQLSEQWSIPVEQACMIGDGGNDLPAMRACGFGIAWNAKPVVQEQAPARLNTDSLADALYIFNL</sequence>
<dbReference type="InterPro" id="IPR004469">
    <property type="entry name" value="PSP"/>
</dbReference>
<name>A0ABR4NWE1_9SACH</name>
<dbReference type="EC" id="3.1.3.3" evidence="4"/>